<keyword evidence="3" id="KW-0614">Plasmid</keyword>
<dbReference type="PROSITE" id="PS50006">
    <property type="entry name" value="FHA_DOMAIN"/>
    <property type="match status" value="1"/>
</dbReference>
<evidence type="ECO:0000313" key="3">
    <source>
        <dbReference type="EMBL" id="AXE21770.1"/>
    </source>
</evidence>
<dbReference type="CDD" id="cd00060">
    <property type="entry name" value="FHA"/>
    <property type="match status" value="1"/>
</dbReference>
<dbReference type="Gene3D" id="2.60.200.20">
    <property type="match status" value="1"/>
</dbReference>
<dbReference type="KEGG" id="run:DR864_28250"/>
<sequence>MSSQAKRVTVGRKPGNTIVLTNADVSGDHAILTLIDALTNRWEIQDVGSRNGTFVDGQRILRKEVTPQNKITFGQTPLIWDQLAIVSHKPAAKKQSIADESKTQELKIEFFELPIGEKLKNVYEDFMDKKSRIEEIQKQEALNARYQSLGIPIAALFGASVGFLPPEYRYISIVGTVISLTIAVWSFVKSKKFTVEKKKLNMTKLTEQYDINYRCPYCQVRINDPYPVLRQIKNCRSCKKTLIS</sequence>
<organism evidence="3 4">
    <name type="scientific">Runella rosea</name>
    <dbReference type="NCBI Taxonomy" id="2259595"/>
    <lineage>
        <taxon>Bacteria</taxon>
        <taxon>Pseudomonadati</taxon>
        <taxon>Bacteroidota</taxon>
        <taxon>Cytophagia</taxon>
        <taxon>Cytophagales</taxon>
        <taxon>Spirosomataceae</taxon>
        <taxon>Runella</taxon>
    </lineage>
</organism>
<evidence type="ECO:0000259" key="2">
    <source>
        <dbReference type="PROSITE" id="PS50006"/>
    </source>
</evidence>
<dbReference type="SMART" id="SM00240">
    <property type="entry name" value="FHA"/>
    <property type="match status" value="1"/>
</dbReference>
<evidence type="ECO:0000313" key="4">
    <source>
        <dbReference type="Proteomes" id="UP000251993"/>
    </source>
</evidence>
<dbReference type="OrthoDB" id="9816434at2"/>
<keyword evidence="1" id="KW-0472">Membrane</keyword>
<dbReference type="RefSeq" id="WP_114070510.1">
    <property type="nucleotide sequence ID" value="NZ_CP030851.1"/>
</dbReference>
<feature type="transmembrane region" description="Helical" evidence="1">
    <location>
        <begin position="170"/>
        <end position="188"/>
    </location>
</feature>
<dbReference type="InterPro" id="IPR000253">
    <property type="entry name" value="FHA_dom"/>
</dbReference>
<feature type="domain" description="FHA" evidence="2">
    <location>
        <begin position="8"/>
        <end position="60"/>
    </location>
</feature>
<dbReference type="InterPro" id="IPR008984">
    <property type="entry name" value="SMAD_FHA_dom_sf"/>
</dbReference>
<keyword evidence="1" id="KW-1133">Transmembrane helix</keyword>
<accession>A0A344TSZ9</accession>
<gene>
    <name evidence="3" type="ORF">DR864_28250</name>
</gene>
<dbReference type="AlphaFoldDB" id="A0A344TSZ9"/>
<keyword evidence="4" id="KW-1185">Reference proteome</keyword>
<dbReference type="Proteomes" id="UP000251993">
    <property type="component" value="Plasmid unnamed1"/>
</dbReference>
<dbReference type="EMBL" id="CP030851">
    <property type="protein sequence ID" value="AXE21770.1"/>
    <property type="molecule type" value="Genomic_DNA"/>
</dbReference>
<feature type="transmembrane region" description="Helical" evidence="1">
    <location>
        <begin position="146"/>
        <end position="164"/>
    </location>
</feature>
<protein>
    <recommendedName>
        <fullName evidence="2">FHA domain-containing protein</fullName>
    </recommendedName>
</protein>
<reference evidence="3 4" key="1">
    <citation type="submission" date="2018-07" db="EMBL/GenBank/DDBJ databases">
        <title>Genome sequencing of Runella.</title>
        <authorList>
            <person name="Baek M.-G."/>
            <person name="Yi H."/>
        </authorList>
    </citation>
    <scope>NUCLEOTIDE SEQUENCE [LARGE SCALE GENOMIC DNA]</scope>
    <source>
        <strain evidence="3 4">HYN0085</strain>
        <plasmid evidence="3 4">unnamed1</plasmid>
    </source>
</reference>
<evidence type="ECO:0000256" key="1">
    <source>
        <dbReference type="SAM" id="Phobius"/>
    </source>
</evidence>
<keyword evidence="1" id="KW-0812">Transmembrane</keyword>
<proteinExistence type="predicted"/>
<name>A0A344TSZ9_9BACT</name>
<geneLocation type="plasmid" evidence="3 4">
    <name>unnamed1</name>
</geneLocation>
<dbReference type="Pfam" id="PF00498">
    <property type="entry name" value="FHA"/>
    <property type="match status" value="1"/>
</dbReference>
<dbReference type="SUPFAM" id="SSF49879">
    <property type="entry name" value="SMAD/FHA domain"/>
    <property type="match status" value="1"/>
</dbReference>